<organism evidence="3 4">
    <name type="scientific">Sphingobacterium kyonggiense</name>
    <dbReference type="NCBI Taxonomy" id="714075"/>
    <lineage>
        <taxon>Bacteria</taxon>
        <taxon>Pseudomonadati</taxon>
        <taxon>Bacteroidota</taxon>
        <taxon>Sphingobacteriia</taxon>
        <taxon>Sphingobacteriales</taxon>
        <taxon>Sphingobacteriaceae</taxon>
        <taxon>Sphingobacterium</taxon>
    </lineage>
</organism>
<keyword evidence="4" id="KW-1185">Reference proteome</keyword>
<dbReference type="RefSeq" id="WP_344673792.1">
    <property type="nucleotide sequence ID" value="NZ_BAAAZI010000006.1"/>
</dbReference>
<accession>A0ABP7YJS1</accession>
<dbReference type="SUPFAM" id="SSF55120">
    <property type="entry name" value="Pseudouridine synthase"/>
    <property type="match status" value="1"/>
</dbReference>
<reference evidence="4" key="1">
    <citation type="journal article" date="2019" name="Int. J. Syst. Evol. Microbiol.">
        <title>The Global Catalogue of Microorganisms (GCM) 10K type strain sequencing project: providing services to taxonomists for standard genome sequencing and annotation.</title>
        <authorList>
            <consortium name="The Broad Institute Genomics Platform"/>
            <consortium name="The Broad Institute Genome Sequencing Center for Infectious Disease"/>
            <person name="Wu L."/>
            <person name="Ma J."/>
        </authorList>
    </citation>
    <scope>NUCLEOTIDE SEQUENCE [LARGE SCALE GENOMIC DNA]</scope>
    <source>
        <strain evidence="4">JCM 16704</strain>
    </source>
</reference>
<sequence>MIQQEQNLFKYPKFQDLIIHEDDNLIVINKPPFIPSLDAREGGEVNILRLAKKYTPDAQVCHRLDKDTSGILLIAKNPETYRLMSIEFEKRRVDKVYHAIIAGTHVFENLLVDLPILNQGNKNVTIDRYNGKPSETIFNSIRYFKHYTLVECKPITGRMHQIRIHLATQHAAIVGDSMYRGKPVYLSQIKKRGYTLSKDQEEQPIMKRFALHSKSVRFTLNGQEFSFEADYPKDFGTLLKQLEKFDS</sequence>
<dbReference type="PANTHER" id="PTHR21600">
    <property type="entry name" value="MITOCHONDRIAL RNA PSEUDOURIDINE SYNTHASE"/>
    <property type="match status" value="1"/>
</dbReference>
<protein>
    <submittedName>
        <fullName evidence="3">RluA family pseudouridine synthase</fullName>
    </submittedName>
</protein>
<gene>
    <name evidence="3" type="ORF">GCM10022216_12810</name>
</gene>
<dbReference type="InterPro" id="IPR006145">
    <property type="entry name" value="PsdUridine_synth_RsuA/RluA"/>
</dbReference>
<evidence type="ECO:0000313" key="4">
    <source>
        <dbReference type="Proteomes" id="UP001500101"/>
    </source>
</evidence>
<dbReference type="InterPro" id="IPR020103">
    <property type="entry name" value="PsdUridine_synth_cat_dom_sf"/>
</dbReference>
<evidence type="ECO:0000256" key="1">
    <source>
        <dbReference type="ARBA" id="ARBA00010876"/>
    </source>
</evidence>
<comment type="caution">
    <text evidence="3">The sequence shown here is derived from an EMBL/GenBank/DDBJ whole genome shotgun (WGS) entry which is preliminary data.</text>
</comment>
<dbReference type="CDD" id="cd02869">
    <property type="entry name" value="PseudoU_synth_RluA_like"/>
    <property type="match status" value="1"/>
</dbReference>
<dbReference type="InterPro" id="IPR050188">
    <property type="entry name" value="RluA_PseudoU_synthase"/>
</dbReference>
<dbReference type="Gene3D" id="3.30.2350.10">
    <property type="entry name" value="Pseudouridine synthase"/>
    <property type="match status" value="1"/>
</dbReference>
<dbReference type="PANTHER" id="PTHR21600:SF87">
    <property type="entry name" value="RNA PSEUDOURIDYLATE SYNTHASE DOMAIN-CONTAINING PROTEIN 1"/>
    <property type="match status" value="1"/>
</dbReference>
<dbReference type="Pfam" id="PF00849">
    <property type="entry name" value="PseudoU_synth_2"/>
    <property type="match status" value="1"/>
</dbReference>
<evidence type="ECO:0000259" key="2">
    <source>
        <dbReference type="Pfam" id="PF00849"/>
    </source>
</evidence>
<dbReference type="PROSITE" id="PS01129">
    <property type="entry name" value="PSI_RLU"/>
    <property type="match status" value="1"/>
</dbReference>
<name>A0ABP7YJS1_9SPHI</name>
<feature type="domain" description="Pseudouridine synthase RsuA/RluA-like" evidence="2">
    <location>
        <begin position="24"/>
        <end position="167"/>
    </location>
</feature>
<dbReference type="EMBL" id="BAAAZI010000006">
    <property type="protein sequence ID" value="GAA4137105.1"/>
    <property type="molecule type" value="Genomic_DNA"/>
</dbReference>
<dbReference type="InterPro" id="IPR006224">
    <property type="entry name" value="PsdUridine_synth_RluA-like_CS"/>
</dbReference>
<comment type="similarity">
    <text evidence="1">Belongs to the pseudouridine synthase RluA family.</text>
</comment>
<dbReference type="Proteomes" id="UP001500101">
    <property type="component" value="Unassembled WGS sequence"/>
</dbReference>
<evidence type="ECO:0000313" key="3">
    <source>
        <dbReference type="EMBL" id="GAA4137105.1"/>
    </source>
</evidence>
<proteinExistence type="inferred from homology"/>